<evidence type="ECO:0000256" key="3">
    <source>
        <dbReference type="ARBA" id="ARBA00020042"/>
    </source>
</evidence>
<dbReference type="InterPro" id="IPR000983">
    <property type="entry name" value="Bac_GSPG_pilin"/>
</dbReference>
<dbReference type="NCBIfam" id="TIGR01710">
    <property type="entry name" value="typeII_sec_gspG"/>
    <property type="match status" value="1"/>
</dbReference>
<reference evidence="14" key="1">
    <citation type="journal article" date="2015" name="Genome Announc.">
        <title>High-Quality Draft Genome Sequence of Desulfovibrio carbinoliphilus FW-101-2B, an Organic Acid-Oxidizing Sulfate-Reducing Bacterium Isolated from Uranium(VI)-Contaminated Groundwater.</title>
        <authorList>
            <person name="Ramsay B.D."/>
            <person name="Hwang C."/>
            <person name="Woo H.L."/>
            <person name="Carroll S.L."/>
            <person name="Lucas S."/>
            <person name="Han J."/>
            <person name="Lapidus A.L."/>
            <person name="Cheng J.F."/>
            <person name="Goodwin L.A."/>
            <person name="Pitluck S."/>
            <person name="Peters L."/>
            <person name="Chertkov O."/>
            <person name="Held B."/>
            <person name="Detter J.C."/>
            <person name="Han C.S."/>
            <person name="Tapia R."/>
            <person name="Land M.L."/>
            <person name="Hauser L.J."/>
            <person name="Kyrpides N.C."/>
            <person name="Ivanova N.N."/>
            <person name="Mikhailova N."/>
            <person name="Pagani I."/>
            <person name="Woyke T."/>
            <person name="Arkin A.P."/>
            <person name="Dehal P."/>
            <person name="Chivian D."/>
            <person name="Criddle C.S."/>
            <person name="Wu W."/>
            <person name="Chakraborty R."/>
            <person name="Hazen T.C."/>
            <person name="Fields M.W."/>
        </authorList>
    </citation>
    <scope>NUCLEOTIDE SEQUENCE [LARGE SCALE GENOMIC DNA]</scope>
    <source>
        <strain evidence="14">FW-101-2B</strain>
    </source>
</reference>
<dbReference type="PROSITE" id="PS00409">
    <property type="entry name" value="PROKAR_NTER_METHYL"/>
    <property type="match status" value="1"/>
</dbReference>
<dbReference type="Pfam" id="PF08334">
    <property type="entry name" value="T2SSG"/>
    <property type="match status" value="1"/>
</dbReference>
<keyword evidence="6" id="KW-0997">Cell inner membrane</keyword>
<protein>
    <recommendedName>
        <fullName evidence="3">Type II secretion system core protein G</fullName>
    </recommendedName>
</protein>
<dbReference type="RefSeq" id="WP_009180479.1">
    <property type="nucleotide sequence ID" value="NZ_CM001368.1"/>
</dbReference>
<dbReference type="InterPro" id="IPR010054">
    <property type="entry name" value="Type2_sec_GspG"/>
</dbReference>
<evidence type="ECO:0000259" key="12">
    <source>
        <dbReference type="Pfam" id="PF08334"/>
    </source>
</evidence>
<evidence type="ECO:0000256" key="5">
    <source>
        <dbReference type="ARBA" id="ARBA00022481"/>
    </source>
</evidence>
<dbReference type="EMBL" id="CM001368">
    <property type="protein sequence ID" value="EHJ47065.1"/>
    <property type="molecule type" value="Genomic_DNA"/>
</dbReference>
<name>G7Q649_9BACT</name>
<keyword evidence="7 11" id="KW-0812">Transmembrane</keyword>
<evidence type="ECO:0000256" key="1">
    <source>
        <dbReference type="ARBA" id="ARBA00004377"/>
    </source>
</evidence>
<dbReference type="PRINTS" id="PR00813">
    <property type="entry name" value="BCTERIALGSPG"/>
</dbReference>
<dbReference type="STRING" id="694327.DFW101_1054"/>
<dbReference type="Pfam" id="PF07963">
    <property type="entry name" value="N_methyl"/>
    <property type="match status" value="1"/>
</dbReference>
<evidence type="ECO:0000313" key="13">
    <source>
        <dbReference type="EMBL" id="EHJ47065.1"/>
    </source>
</evidence>
<dbReference type="InterPro" id="IPR045584">
    <property type="entry name" value="Pilin-like"/>
</dbReference>
<evidence type="ECO:0000256" key="10">
    <source>
        <dbReference type="SAM" id="MobiDB-lite"/>
    </source>
</evidence>
<dbReference type="Gene3D" id="3.30.700.10">
    <property type="entry name" value="Glycoprotein, Type 4 Pilin"/>
    <property type="match status" value="1"/>
</dbReference>
<keyword evidence="9 11" id="KW-0472">Membrane</keyword>
<evidence type="ECO:0000256" key="4">
    <source>
        <dbReference type="ARBA" id="ARBA00022475"/>
    </source>
</evidence>
<keyword evidence="5" id="KW-0488">Methylation</keyword>
<feature type="transmembrane region" description="Helical" evidence="11">
    <location>
        <begin position="12"/>
        <end position="32"/>
    </location>
</feature>
<evidence type="ECO:0000256" key="7">
    <source>
        <dbReference type="ARBA" id="ARBA00022692"/>
    </source>
</evidence>
<evidence type="ECO:0000256" key="8">
    <source>
        <dbReference type="ARBA" id="ARBA00022989"/>
    </source>
</evidence>
<evidence type="ECO:0000256" key="2">
    <source>
        <dbReference type="ARBA" id="ARBA00009984"/>
    </source>
</evidence>
<accession>G7Q649</accession>
<dbReference type="eggNOG" id="COG2165">
    <property type="taxonomic scope" value="Bacteria"/>
</dbReference>
<dbReference type="PANTHER" id="PTHR30093:SF45">
    <property type="entry name" value="TYPE II SECRETION SYSTEM CORE PROTEIN G"/>
    <property type="match status" value="1"/>
</dbReference>
<dbReference type="Proteomes" id="UP000004662">
    <property type="component" value="Chromosome"/>
</dbReference>
<dbReference type="InterPro" id="IPR013545">
    <property type="entry name" value="T2SS_protein-GspG_C"/>
</dbReference>
<dbReference type="InterPro" id="IPR012902">
    <property type="entry name" value="N_methyl_site"/>
</dbReference>
<proteinExistence type="inferred from homology"/>
<dbReference type="NCBIfam" id="TIGR02532">
    <property type="entry name" value="IV_pilin_GFxxxE"/>
    <property type="match status" value="1"/>
</dbReference>
<evidence type="ECO:0000313" key="14">
    <source>
        <dbReference type="Proteomes" id="UP000004662"/>
    </source>
</evidence>
<feature type="domain" description="Type II secretion system protein GspG C-terminal" evidence="12">
    <location>
        <begin position="36"/>
        <end position="146"/>
    </location>
</feature>
<organism evidence="13 14">
    <name type="scientific">Solidesulfovibrio carbinoliphilus subsp. oakridgensis</name>
    <dbReference type="NCBI Taxonomy" id="694327"/>
    <lineage>
        <taxon>Bacteria</taxon>
        <taxon>Pseudomonadati</taxon>
        <taxon>Thermodesulfobacteriota</taxon>
        <taxon>Desulfovibrionia</taxon>
        <taxon>Desulfovibrionales</taxon>
        <taxon>Desulfovibrionaceae</taxon>
        <taxon>Solidesulfovibrio</taxon>
    </lineage>
</organism>
<evidence type="ECO:0000256" key="6">
    <source>
        <dbReference type="ARBA" id="ARBA00022519"/>
    </source>
</evidence>
<dbReference type="PANTHER" id="PTHR30093">
    <property type="entry name" value="GENERAL SECRETION PATHWAY PROTEIN G"/>
    <property type="match status" value="1"/>
</dbReference>
<sequence>MRMQGNRRPPRGFTLIEMLVVVVIIGVLASIVGPRFFGKADEAKIAAAKSQLEVFALALDSYQLDTGDYPSQEQGLKALVEKPSSGTVPKGWNGPYLRKRELPKDPWGNDYGYVKPGKHNPDYDLYSLGKSGKPGGDGENANITNW</sequence>
<comment type="similarity">
    <text evidence="2">Belongs to the GSP G family.</text>
</comment>
<dbReference type="GO" id="GO:0015628">
    <property type="term" value="P:protein secretion by the type II secretion system"/>
    <property type="evidence" value="ECO:0007669"/>
    <property type="project" value="InterPro"/>
</dbReference>
<evidence type="ECO:0000256" key="9">
    <source>
        <dbReference type="ARBA" id="ARBA00023136"/>
    </source>
</evidence>
<comment type="subcellular location">
    <subcellularLocation>
        <location evidence="1">Cell inner membrane</location>
        <topology evidence="1">Single-pass membrane protein</topology>
    </subcellularLocation>
</comment>
<dbReference type="GO" id="GO:0005886">
    <property type="term" value="C:plasma membrane"/>
    <property type="evidence" value="ECO:0007669"/>
    <property type="project" value="UniProtKB-SubCell"/>
</dbReference>
<dbReference type="AlphaFoldDB" id="G7Q649"/>
<gene>
    <name evidence="13" type="ORF">DFW101_1054</name>
</gene>
<keyword evidence="4" id="KW-1003">Cell membrane</keyword>
<dbReference type="SUPFAM" id="SSF54523">
    <property type="entry name" value="Pili subunits"/>
    <property type="match status" value="1"/>
</dbReference>
<feature type="region of interest" description="Disordered" evidence="10">
    <location>
        <begin position="125"/>
        <end position="146"/>
    </location>
</feature>
<keyword evidence="14" id="KW-1185">Reference proteome</keyword>
<dbReference type="HOGENOM" id="CLU_091705_2_1_7"/>
<dbReference type="GO" id="GO:0015627">
    <property type="term" value="C:type II protein secretion system complex"/>
    <property type="evidence" value="ECO:0007669"/>
    <property type="project" value="InterPro"/>
</dbReference>
<keyword evidence="8 11" id="KW-1133">Transmembrane helix</keyword>
<evidence type="ECO:0000256" key="11">
    <source>
        <dbReference type="SAM" id="Phobius"/>
    </source>
</evidence>
<dbReference type="OrthoDB" id="9795612at2"/>